<dbReference type="PANTHER" id="PTHR39290">
    <property type="entry name" value="C3H1-TYPE DOMAIN-CONTAINING PROTEIN-RELATED"/>
    <property type="match status" value="1"/>
</dbReference>
<evidence type="ECO:0000313" key="1">
    <source>
        <dbReference type="EMBL" id="CAD9588835.1"/>
    </source>
</evidence>
<protein>
    <submittedName>
        <fullName evidence="1">Uncharacterized protein</fullName>
    </submittedName>
</protein>
<dbReference type="PANTHER" id="PTHR39290:SF6">
    <property type="entry name" value="S-ADENOSYL-L-METHIONINE-DEPENDENT METHYLTRANSFERASES SUPERFAMILY PROTEIN"/>
    <property type="match status" value="1"/>
</dbReference>
<accession>A0A7S2PCF1</accession>
<gene>
    <name evidence="1" type="ORF">SMAR0320_LOCUS6219</name>
</gene>
<dbReference type="SUPFAM" id="SSF53335">
    <property type="entry name" value="S-adenosyl-L-methionine-dependent methyltransferases"/>
    <property type="match status" value="1"/>
</dbReference>
<dbReference type="SMART" id="SM00248">
    <property type="entry name" value="ANK"/>
    <property type="match status" value="4"/>
</dbReference>
<dbReference type="AlphaFoldDB" id="A0A7S2PCF1"/>
<name>A0A7S2PCF1_9STRA</name>
<sequence>MIEDPSLFTSHGNGYLSPEELVDALNEGIVQSIKSCGKSLPSSAITNPSSSPVQCEWTEYATVSSSSNEEGEGVGKSFTSSSPLINDLKQFFPSYLDGSEYGTDGRPLIYAACLGLLLSCGEDNDSNNPGEKTPLSTFLSIASYLLKEVGANPNQPTETPGACHRPPLHLVARSCHPAAVRMLMEGGAADSRDDEGWSALMACCMSDIPSADDGGPSDEDRVETLKLLLTEIDDVDYVNARNWCGYNALHYACEGLNASLIQCLLETGRVDATLRTIWGQSCVCLIQSERERNPEEAVKCEALIIEYLEKTGQITDFGSFLEEERKVIALMSLADDVLIPASRKPECTADESSRFRINAANDQDVRIVTALMKYFGIDPALVFEKNDDNISTVNGNIYEELQNRVTDLIPNALRKVYRNQPTEFEREIILGTNYNIRKEAEVFVEGLRHIDTSRVMDLAFRMHRERGHVAERMAMMTDLLVGPLQRTFSYAIPDDETVKEIVSHAPRIVEMGAGTGYWSAMLNRNGADVIAFDAHPGTEQKNVYVGKQMYYPVQEGIDTTVFVESKPDIVDRALLLVWPNNPDDLDNPHVRLEGESMLPPIWDIDCLQRYYDLGGQTVIYVGEREEKIPLVSDATGPDCGFCGSRKFQQFLWDNFDLKSVIECPKWWMKEDDVTVWKRK</sequence>
<reference evidence="1" key="1">
    <citation type="submission" date="2021-01" db="EMBL/GenBank/DDBJ databases">
        <authorList>
            <person name="Corre E."/>
            <person name="Pelletier E."/>
            <person name="Niang G."/>
            <person name="Scheremetjew M."/>
            <person name="Finn R."/>
            <person name="Kale V."/>
            <person name="Holt S."/>
            <person name="Cochrane G."/>
            <person name="Meng A."/>
            <person name="Brown T."/>
            <person name="Cohen L."/>
        </authorList>
    </citation>
    <scope>NUCLEOTIDE SEQUENCE</scope>
    <source>
        <strain evidence="1">SM1012Den-03</strain>
    </source>
</reference>
<proteinExistence type="predicted"/>
<dbReference type="EMBL" id="HBGZ01008685">
    <property type="protein sequence ID" value="CAD9588835.1"/>
    <property type="molecule type" value="Transcribed_RNA"/>
</dbReference>
<dbReference type="InterPro" id="IPR029063">
    <property type="entry name" value="SAM-dependent_MTases_sf"/>
</dbReference>
<dbReference type="Gene3D" id="1.25.40.20">
    <property type="entry name" value="Ankyrin repeat-containing domain"/>
    <property type="match status" value="1"/>
</dbReference>
<organism evidence="1">
    <name type="scientific">Skeletonema marinoi</name>
    <dbReference type="NCBI Taxonomy" id="267567"/>
    <lineage>
        <taxon>Eukaryota</taxon>
        <taxon>Sar</taxon>
        <taxon>Stramenopiles</taxon>
        <taxon>Ochrophyta</taxon>
        <taxon>Bacillariophyta</taxon>
        <taxon>Coscinodiscophyceae</taxon>
        <taxon>Thalassiosirophycidae</taxon>
        <taxon>Thalassiosirales</taxon>
        <taxon>Skeletonemataceae</taxon>
        <taxon>Skeletonema</taxon>
        <taxon>Skeletonema marinoi-dohrnii complex</taxon>
    </lineage>
</organism>
<dbReference type="SUPFAM" id="SSF48403">
    <property type="entry name" value="Ankyrin repeat"/>
    <property type="match status" value="1"/>
</dbReference>
<dbReference type="InterPro" id="IPR002110">
    <property type="entry name" value="Ankyrin_rpt"/>
</dbReference>
<dbReference type="InterPro" id="IPR036770">
    <property type="entry name" value="Ankyrin_rpt-contain_sf"/>
</dbReference>